<dbReference type="GO" id="GO:0000156">
    <property type="term" value="F:phosphorelay response regulator activity"/>
    <property type="evidence" value="ECO:0007669"/>
    <property type="project" value="InterPro"/>
</dbReference>
<dbReference type="EC" id="2.1.1.80" evidence="2"/>
<dbReference type="KEGG" id="cbx:Cenrod_1886"/>
<feature type="coiled-coil region" evidence="7">
    <location>
        <begin position="663"/>
        <end position="743"/>
    </location>
</feature>
<dbReference type="Pfam" id="PF13188">
    <property type="entry name" value="PAS_8"/>
    <property type="match status" value="1"/>
</dbReference>
<dbReference type="InterPro" id="IPR000780">
    <property type="entry name" value="CheR_MeTrfase"/>
</dbReference>
<organism evidence="10 11">
    <name type="scientific">Candidatus Symbiobacter mobilis CR</name>
    <dbReference type="NCBI Taxonomy" id="946483"/>
    <lineage>
        <taxon>Bacteria</taxon>
        <taxon>Pseudomonadati</taxon>
        <taxon>Pseudomonadota</taxon>
        <taxon>Betaproteobacteria</taxon>
        <taxon>Burkholderiales</taxon>
        <taxon>Comamonadaceae</taxon>
    </lineage>
</organism>
<dbReference type="CDD" id="cd16434">
    <property type="entry name" value="CheB-CheR_fusion"/>
    <property type="match status" value="1"/>
</dbReference>
<feature type="domain" description="CheB-type methylesterase" evidence="8">
    <location>
        <begin position="9"/>
        <end position="204"/>
    </location>
</feature>
<dbReference type="PANTHER" id="PTHR24422">
    <property type="entry name" value="CHEMOTAXIS PROTEIN METHYLTRANSFERASE"/>
    <property type="match status" value="1"/>
</dbReference>
<dbReference type="GO" id="GO:0005737">
    <property type="term" value="C:cytoplasm"/>
    <property type="evidence" value="ECO:0007669"/>
    <property type="project" value="InterPro"/>
</dbReference>
<evidence type="ECO:0000259" key="9">
    <source>
        <dbReference type="PROSITE" id="PS50123"/>
    </source>
</evidence>
<evidence type="ECO:0000313" key="10">
    <source>
        <dbReference type="EMBL" id="AGX87965.1"/>
    </source>
</evidence>
<dbReference type="InterPro" id="IPR035909">
    <property type="entry name" value="CheB_C"/>
</dbReference>
<dbReference type="GO" id="GO:0006935">
    <property type="term" value="P:chemotaxis"/>
    <property type="evidence" value="ECO:0007669"/>
    <property type="project" value="UniProtKB-UniRule"/>
</dbReference>
<sequence length="976" mass="107188">MSSVEVVAPSPSSERSSSVSHVVAIGASAGGLEALEKLFDGLSCDSGATFVVIQHLSPDHKSMMANLLSRHTRMPVVMVEQDMPIEPDRVYLIPPGSIMHMGDGILSLTPKNPRTLTLPIDVFFKSMAAHYGPRSVGVVLSGTGSDGTRGAASINDAGGFLIAQDPDNAKFDGMPRSVIATGLVDAILPVEQIGSRLIAHITNQPIVKAAVALEEPAVRVLALTPEAAMNGILRLLLQVGGIDFQEYKTGTVMRRIERRMNVRQVTSLEAYLDMLNDDRNEVLALRRELLIPVTSFFRDTEAFDILGRQIIEPMVARKQAGDSIRVWAAAVSTGEEAYSIAMMFLEAFDQLKRWPSLKIFATDVEQQNIETAGAGTYPESIAAEVSPQQLERFFIKKGNNFVVKNELRQCIVFARHNLLTDPPFTRMDLVVCRNALIYFRSQAQERALKRLQYALLPGAYLFLGSSESLAEMQKDFTPVSAKHKIWQMIRPLSLPLDMAKGTGYGYSGSTPLMTGQSNRSNRIKSSAVDQGFAALLKAFGPPAAILVNSRHELVHSYGDVHKFLQLREGHASLELNRILPDSLVPIAVALLFKAGREGASVSSDRLKMMTREGEVEHLRMSAWPVEEFEGERLTLLAFEQLHAPNPAELATTIDVDSETAERMEVLERELTATRESLQATVEELETSNEELQSTNEELMSSNEELQSSNEELQSVNEELNTVNAEYQEKIDILNRLNADLDNMAQAVAAGAVFVDDNLLLTRFSPDATHIFKLRETDLGRPLDDLAHTLIYPDLIADLTRTLKEGTRVEKEIRGIAGLHYFVRMLPYSVPSSPSKGAVITFMDVTALHEVSRLQNIIDSLPAGVVVLNNHGIITSVNSAWHGIAASHGDPELGYFGLGIDYLSVCERLLGSSDTLLANAERGVRDVLSGAESHFSVEYPADLSSGQRWFLMHVSTVAGEQPGAVVSHLDITDWRKT</sequence>
<evidence type="ECO:0000256" key="4">
    <source>
        <dbReference type="ARBA" id="ARBA00022679"/>
    </source>
</evidence>
<proteinExistence type="predicted"/>
<evidence type="ECO:0000259" key="8">
    <source>
        <dbReference type="PROSITE" id="PS50122"/>
    </source>
</evidence>
<dbReference type="InterPro" id="IPR000014">
    <property type="entry name" value="PAS"/>
</dbReference>
<dbReference type="Gene3D" id="3.30.450.20">
    <property type="entry name" value="PAS domain"/>
    <property type="match status" value="2"/>
</dbReference>
<feature type="active site" evidence="6">
    <location>
        <position position="55"/>
    </location>
</feature>
<dbReference type="PROSITE" id="PS50123">
    <property type="entry name" value="CHER"/>
    <property type="match status" value="1"/>
</dbReference>
<keyword evidence="4" id="KW-0808">Transferase</keyword>
<dbReference type="Pfam" id="PF03705">
    <property type="entry name" value="CheR_N"/>
    <property type="match status" value="1"/>
</dbReference>
<evidence type="ECO:0000256" key="3">
    <source>
        <dbReference type="ARBA" id="ARBA00022603"/>
    </source>
</evidence>
<dbReference type="SMART" id="SM00138">
    <property type="entry name" value="MeTrc"/>
    <property type="match status" value="1"/>
</dbReference>
<protein>
    <recommendedName>
        <fullName evidence="2">protein-glutamate O-methyltransferase</fullName>
        <ecNumber evidence="2">2.1.1.80</ecNumber>
    </recommendedName>
</protein>
<dbReference type="AlphaFoldDB" id="U5N9H3"/>
<dbReference type="PRINTS" id="PR00996">
    <property type="entry name" value="CHERMTFRASE"/>
</dbReference>
<feature type="active site" evidence="6">
    <location>
        <position position="28"/>
    </location>
</feature>
<keyword evidence="6" id="KW-0378">Hydrolase</keyword>
<dbReference type="Gene3D" id="1.10.155.10">
    <property type="entry name" value="Chemotaxis receptor methyltransferase CheR, N-terminal domain"/>
    <property type="match status" value="1"/>
</dbReference>
<dbReference type="SUPFAM" id="SSF52738">
    <property type="entry name" value="Methylesterase CheB, C-terminal domain"/>
    <property type="match status" value="1"/>
</dbReference>
<reference evidence="10 11" key="1">
    <citation type="journal article" date="2013" name="Genome Biol.">
        <title>Genomic analysis reveals key aspects of prokaryotic symbiosis in the phototrophic consortium "Chlorochromatium aggregatum".</title>
        <authorList>
            <person name="Liu Z."/>
            <person name="Muller J."/>
            <person name="Li T."/>
            <person name="Alvey R.M."/>
            <person name="Vogl K."/>
            <person name="Frigaard N.U."/>
            <person name="Rockwell N.C."/>
            <person name="Boyd E.S."/>
            <person name="Tomsho L.P."/>
            <person name="Schuster S.C."/>
            <person name="Henke P."/>
            <person name="Rohde M."/>
            <person name="Overmann J."/>
            <person name="Bryant D.A."/>
        </authorList>
    </citation>
    <scope>NUCLEOTIDE SEQUENCE [LARGE SCALE GENOMIC DNA]</scope>
    <source>
        <strain evidence="10">CR</strain>
    </source>
</reference>
<dbReference type="SUPFAM" id="SSF55785">
    <property type="entry name" value="PYP-like sensor domain (PAS domain)"/>
    <property type="match status" value="2"/>
</dbReference>
<dbReference type="SUPFAM" id="SSF47757">
    <property type="entry name" value="Chemotaxis receptor methyltransferase CheR, N-terminal domain"/>
    <property type="match status" value="1"/>
</dbReference>
<dbReference type="STRING" id="946483.Cenrod_1886"/>
<dbReference type="Pfam" id="PF01339">
    <property type="entry name" value="CheB_methylest"/>
    <property type="match status" value="1"/>
</dbReference>
<dbReference type="HOGENOM" id="CLU_000892_0_1_4"/>
<dbReference type="GO" id="GO:0032259">
    <property type="term" value="P:methylation"/>
    <property type="evidence" value="ECO:0007669"/>
    <property type="project" value="UniProtKB-KW"/>
</dbReference>
<keyword evidence="5" id="KW-0949">S-adenosyl-L-methionine</keyword>
<evidence type="ECO:0000256" key="2">
    <source>
        <dbReference type="ARBA" id="ARBA00012534"/>
    </source>
</evidence>
<dbReference type="InterPro" id="IPR050903">
    <property type="entry name" value="Bact_Chemotaxis_MeTrfase"/>
</dbReference>
<dbReference type="InterPro" id="IPR022642">
    <property type="entry name" value="CheR_C"/>
</dbReference>
<feature type="domain" description="CheR-type methyltransferase" evidence="9">
    <location>
        <begin position="232"/>
        <end position="477"/>
    </location>
</feature>
<comment type="catalytic activity">
    <reaction evidence="1">
        <text>L-glutamyl-[protein] + S-adenosyl-L-methionine = [protein]-L-glutamate 5-O-methyl ester + S-adenosyl-L-homocysteine</text>
        <dbReference type="Rhea" id="RHEA:24452"/>
        <dbReference type="Rhea" id="RHEA-COMP:10208"/>
        <dbReference type="Rhea" id="RHEA-COMP:10311"/>
        <dbReference type="ChEBI" id="CHEBI:29973"/>
        <dbReference type="ChEBI" id="CHEBI:57856"/>
        <dbReference type="ChEBI" id="CHEBI:59789"/>
        <dbReference type="ChEBI" id="CHEBI:82795"/>
        <dbReference type="EC" id="2.1.1.80"/>
    </reaction>
</comment>
<dbReference type="eggNOG" id="COG3074">
    <property type="taxonomic scope" value="Bacteria"/>
</dbReference>
<dbReference type="Gene3D" id="3.40.50.150">
    <property type="entry name" value="Vaccinia Virus protein VP39"/>
    <property type="match status" value="1"/>
</dbReference>
<dbReference type="InterPro" id="IPR022641">
    <property type="entry name" value="CheR_N"/>
</dbReference>
<accession>U5N9H3</accession>
<name>U5N9H3_9BURK</name>
<dbReference type="Proteomes" id="UP000017184">
    <property type="component" value="Chromosome"/>
</dbReference>
<dbReference type="PROSITE" id="PS50122">
    <property type="entry name" value="CHEB"/>
    <property type="match status" value="1"/>
</dbReference>
<dbReference type="InterPro" id="IPR000673">
    <property type="entry name" value="Sig_transdc_resp-reg_Me-estase"/>
</dbReference>
<dbReference type="SUPFAM" id="SSF53335">
    <property type="entry name" value="S-adenosyl-L-methionine-dependent methyltransferases"/>
    <property type="match status" value="1"/>
</dbReference>
<dbReference type="GO" id="GO:0008984">
    <property type="term" value="F:protein-glutamate methylesterase activity"/>
    <property type="evidence" value="ECO:0007669"/>
    <property type="project" value="InterPro"/>
</dbReference>
<dbReference type="InterPro" id="IPR035965">
    <property type="entry name" value="PAS-like_dom_sf"/>
</dbReference>
<keyword evidence="6" id="KW-0145">Chemotaxis</keyword>
<dbReference type="InterPro" id="IPR029063">
    <property type="entry name" value="SAM-dependent_MTases_sf"/>
</dbReference>
<dbReference type="Gene3D" id="3.40.50.180">
    <property type="entry name" value="Methylesterase CheB, C-terminal domain"/>
    <property type="match status" value="1"/>
</dbReference>
<evidence type="ECO:0000256" key="1">
    <source>
        <dbReference type="ARBA" id="ARBA00001541"/>
    </source>
</evidence>
<evidence type="ECO:0000313" key="11">
    <source>
        <dbReference type="Proteomes" id="UP000017184"/>
    </source>
</evidence>
<dbReference type="eggNOG" id="COG2201">
    <property type="taxonomic scope" value="Bacteria"/>
</dbReference>
<dbReference type="RefSeq" id="WP_022774540.1">
    <property type="nucleotide sequence ID" value="NC_022576.1"/>
</dbReference>
<dbReference type="Pfam" id="PF01739">
    <property type="entry name" value="CheR"/>
    <property type="match status" value="1"/>
</dbReference>
<dbReference type="PATRIC" id="fig|946483.4.peg.1903"/>
<dbReference type="eggNOG" id="COG1352">
    <property type="taxonomic scope" value="Bacteria"/>
</dbReference>
<gene>
    <name evidence="10" type="primary">cheBR-2</name>
    <name evidence="10" type="ORF">Cenrod_1886</name>
</gene>
<evidence type="ECO:0000256" key="5">
    <source>
        <dbReference type="ARBA" id="ARBA00022691"/>
    </source>
</evidence>
<keyword evidence="11" id="KW-1185">Reference proteome</keyword>
<evidence type="ECO:0000256" key="7">
    <source>
        <dbReference type="SAM" id="Coils"/>
    </source>
</evidence>
<dbReference type="EMBL" id="CP004885">
    <property type="protein sequence ID" value="AGX87965.1"/>
    <property type="molecule type" value="Genomic_DNA"/>
</dbReference>
<dbReference type="SMART" id="SM00091">
    <property type="entry name" value="PAS"/>
    <property type="match status" value="2"/>
</dbReference>
<dbReference type="Pfam" id="PF13596">
    <property type="entry name" value="PAS_10"/>
    <property type="match status" value="1"/>
</dbReference>
<keyword evidence="3 10" id="KW-0489">Methyltransferase</keyword>
<evidence type="ECO:0000256" key="6">
    <source>
        <dbReference type="PROSITE-ProRule" id="PRU00050"/>
    </source>
</evidence>
<dbReference type="OrthoDB" id="9816309at2"/>
<dbReference type="GO" id="GO:0008983">
    <property type="term" value="F:protein-glutamate O-methyltransferase activity"/>
    <property type="evidence" value="ECO:0007669"/>
    <property type="project" value="UniProtKB-EC"/>
</dbReference>
<keyword evidence="7" id="KW-0175">Coiled coil</keyword>
<feature type="active site" evidence="6">
    <location>
        <position position="146"/>
    </location>
</feature>
<dbReference type="InterPro" id="IPR036804">
    <property type="entry name" value="CheR_N_sf"/>
</dbReference>